<evidence type="ECO:0000313" key="2">
    <source>
        <dbReference type="EMBL" id="QDT91463.1"/>
    </source>
</evidence>
<feature type="transmembrane region" description="Helical" evidence="1">
    <location>
        <begin position="46"/>
        <end position="67"/>
    </location>
</feature>
<accession>A0A517VEM8</accession>
<name>A0A517VEM8_9PLAN</name>
<evidence type="ECO:0000256" key="1">
    <source>
        <dbReference type="SAM" id="Phobius"/>
    </source>
</evidence>
<gene>
    <name evidence="2" type="ORF">Pan161_31210</name>
</gene>
<keyword evidence="1" id="KW-0812">Transmembrane</keyword>
<keyword evidence="1" id="KW-1133">Transmembrane helix</keyword>
<sequence>MLPLAEACYGFRDMTFLSWLAMIGAVAIAALADAVSTLWARNPTELSVYLFLLLLLGPLVFFCFGLVTRHVGLAVTSGVVNSLLVVTSMGIGLVFFGEWDRLSVWQYCGMALAIAGIVLMLFFPKVHP</sequence>
<feature type="transmembrane region" description="Helical" evidence="1">
    <location>
        <begin position="79"/>
        <end position="98"/>
    </location>
</feature>
<keyword evidence="1" id="KW-0472">Membrane</keyword>
<evidence type="ECO:0008006" key="4">
    <source>
        <dbReference type="Google" id="ProtNLM"/>
    </source>
</evidence>
<feature type="transmembrane region" description="Helical" evidence="1">
    <location>
        <begin position="104"/>
        <end position="123"/>
    </location>
</feature>
<dbReference type="Gene3D" id="1.10.3730.20">
    <property type="match status" value="1"/>
</dbReference>
<dbReference type="SUPFAM" id="SSF103481">
    <property type="entry name" value="Multidrug resistance efflux transporter EmrE"/>
    <property type="match status" value="1"/>
</dbReference>
<evidence type="ECO:0000313" key="3">
    <source>
        <dbReference type="Proteomes" id="UP000316855"/>
    </source>
</evidence>
<feature type="transmembrane region" description="Helical" evidence="1">
    <location>
        <begin position="16"/>
        <end position="40"/>
    </location>
</feature>
<dbReference type="EMBL" id="CP036343">
    <property type="protein sequence ID" value="QDT91463.1"/>
    <property type="molecule type" value="Genomic_DNA"/>
</dbReference>
<reference evidence="2 3" key="1">
    <citation type="submission" date="2019-02" db="EMBL/GenBank/DDBJ databases">
        <title>Deep-cultivation of Planctomycetes and their phenomic and genomic characterization uncovers novel biology.</title>
        <authorList>
            <person name="Wiegand S."/>
            <person name="Jogler M."/>
            <person name="Boedeker C."/>
            <person name="Pinto D."/>
            <person name="Vollmers J."/>
            <person name="Rivas-Marin E."/>
            <person name="Kohn T."/>
            <person name="Peeters S.H."/>
            <person name="Heuer A."/>
            <person name="Rast P."/>
            <person name="Oberbeckmann S."/>
            <person name="Bunk B."/>
            <person name="Jeske O."/>
            <person name="Meyerdierks A."/>
            <person name="Storesund J.E."/>
            <person name="Kallscheuer N."/>
            <person name="Luecker S."/>
            <person name="Lage O.M."/>
            <person name="Pohl T."/>
            <person name="Merkel B.J."/>
            <person name="Hornburger P."/>
            <person name="Mueller R.-W."/>
            <person name="Bruemmer F."/>
            <person name="Labrenz M."/>
            <person name="Spormann A.M."/>
            <person name="Op den Camp H."/>
            <person name="Overmann J."/>
            <person name="Amann R."/>
            <person name="Jetten M.S.M."/>
            <person name="Mascher T."/>
            <person name="Medema M.H."/>
            <person name="Devos D.P."/>
            <person name="Kaster A.-K."/>
            <person name="Ovreas L."/>
            <person name="Rohde M."/>
            <person name="Galperin M.Y."/>
            <person name="Jogler C."/>
        </authorList>
    </citation>
    <scope>NUCLEOTIDE SEQUENCE [LARGE SCALE GENOMIC DNA]</scope>
    <source>
        <strain evidence="2 3">Pan161</strain>
    </source>
</reference>
<protein>
    <recommendedName>
        <fullName evidence="4">EamA-like transporter family protein</fullName>
    </recommendedName>
</protein>
<dbReference type="InterPro" id="IPR037185">
    <property type="entry name" value="EmrE-like"/>
</dbReference>
<dbReference type="KEGG" id="gax:Pan161_31210"/>
<dbReference type="AlphaFoldDB" id="A0A517VEM8"/>
<proteinExistence type="predicted"/>
<dbReference type="Proteomes" id="UP000316855">
    <property type="component" value="Chromosome"/>
</dbReference>
<organism evidence="2 3">
    <name type="scientific">Gimesia algae</name>
    <dbReference type="NCBI Taxonomy" id="2527971"/>
    <lineage>
        <taxon>Bacteria</taxon>
        <taxon>Pseudomonadati</taxon>
        <taxon>Planctomycetota</taxon>
        <taxon>Planctomycetia</taxon>
        <taxon>Planctomycetales</taxon>
        <taxon>Planctomycetaceae</taxon>
        <taxon>Gimesia</taxon>
    </lineage>
</organism>
<keyword evidence="3" id="KW-1185">Reference proteome</keyword>